<dbReference type="GO" id="GO:0046872">
    <property type="term" value="F:metal ion binding"/>
    <property type="evidence" value="ECO:0007669"/>
    <property type="project" value="UniProtKB-KW"/>
</dbReference>
<feature type="binding site" description="covalent" evidence="8">
    <location>
        <position position="231"/>
    </location>
    <ligand>
        <name>heme c</name>
        <dbReference type="ChEBI" id="CHEBI:61717"/>
        <label>2</label>
    </ligand>
</feature>
<dbReference type="PANTHER" id="PTHR30600">
    <property type="entry name" value="CYTOCHROME C PEROXIDASE-RELATED"/>
    <property type="match status" value="1"/>
</dbReference>
<evidence type="ECO:0000256" key="1">
    <source>
        <dbReference type="ARBA" id="ARBA00004418"/>
    </source>
</evidence>
<evidence type="ECO:0000313" key="13">
    <source>
        <dbReference type="Proteomes" id="UP000282818"/>
    </source>
</evidence>
<comment type="caution">
    <text evidence="12">The sequence shown here is derived from an EMBL/GenBank/DDBJ whole genome shotgun (WGS) entry which is preliminary data.</text>
</comment>
<evidence type="ECO:0000256" key="4">
    <source>
        <dbReference type="ARBA" id="ARBA00022729"/>
    </source>
</evidence>
<evidence type="ECO:0000313" key="12">
    <source>
        <dbReference type="EMBL" id="RVU31586.1"/>
    </source>
</evidence>
<dbReference type="InterPro" id="IPR004852">
    <property type="entry name" value="Di-haem_cyt_c_peroxidsae"/>
</dbReference>
<feature type="signal peptide" evidence="10">
    <location>
        <begin position="1"/>
        <end position="20"/>
    </location>
</feature>
<sequence>MKKLYPAALLLAVVASSACAQDETHSDEKHLNQKVLLGQQLYFDANLSKNGTQSCATCHAPNAGFADPRGQGVAAAVSLGDDGHSLGDRSAPTASYAAFTPVFHRNKAGNYAGGQFWDGRVNTLAEQAMGPPTNPIEMGMPNSAAVVARIMANSHYVEQFKGIYGDAIFSQPEAAYTAMADAIQAFEKTELFSPFDSKYDRFLRGEYEFTPQEELGHTLFFSQQFTNCNQCHQLRDAPGRKQETFSNYEYHNIGVPENTALRALNGASGPDLGLWQHPAIDDPQQKGKFKTPTLRNVAVTGPYMHNGVFKDLRTVVLFYNKYNSKSAKRQINPETGATWAAPEVAENLSIDTLEMGPALNDKRIDALVAFLKTLTDKRYEHLLAQ</sequence>
<dbReference type="GO" id="GO:0020037">
    <property type="term" value="F:heme binding"/>
    <property type="evidence" value="ECO:0007669"/>
    <property type="project" value="InterPro"/>
</dbReference>
<dbReference type="PANTHER" id="PTHR30600:SF10">
    <property type="entry name" value="BLL6722 PROTEIN"/>
    <property type="match status" value="1"/>
</dbReference>
<dbReference type="SUPFAM" id="SSF46626">
    <property type="entry name" value="Cytochrome c"/>
    <property type="match status" value="2"/>
</dbReference>
<comment type="cofactor">
    <cofactor evidence="8">
        <name>heme</name>
        <dbReference type="ChEBI" id="CHEBI:30413"/>
    </cofactor>
    <text evidence="8">Binds 2 heme groups.</text>
</comment>
<feature type="domain" description="Cytochrome c" evidence="11">
    <location>
        <begin position="211"/>
        <end position="375"/>
    </location>
</feature>
<dbReference type="Pfam" id="PF03150">
    <property type="entry name" value="CCP_MauG"/>
    <property type="match status" value="1"/>
</dbReference>
<feature type="domain" description="Cytochrome c" evidence="11">
    <location>
        <begin position="33"/>
        <end position="161"/>
    </location>
</feature>
<dbReference type="GO" id="GO:0042597">
    <property type="term" value="C:periplasmic space"/>
    <property type="evidence" value="ECO:0007669"/>
    <property type="project" value="UniProtKB-SubCell"/>
</dbReference>
<evidence type="ECO:0000259" key="11">
    <source>
        <dbReference type="PROSITE" id="PS51007"/>
    </source>
</evidence>
<feature type="binding site" description="covalent" evidence="8">
    <location>
        <position position="228"/>
    </location>
    <ligand>
        <name>heme c</name>
        <dbReference type="ChEBI" id="CHEBI:61717"/>
        <label>2</label>
    </ligand>
</feature>
<accession>A0A437QAP6</accession>
<keyword evidence="6" id="KW-0560">Oxidoreductase</keyword>
<reference evidence="12 13" key="1">
    <citation type="submission" date="2019-01" db="EMBL/GenBank/DDBJ databases">
        <authorList>
            <person name="Chen W.-M."/>
        </authorList>
    </citation>
    <scope>NUCLEOTIDE SEQUENCE [LARGE SCALE GENOMIC DNA]</scope>
    <source>
        <strain evidence="12 13">HPM-16</strain>
    </source>
</reference>
<keyword evidence="4 10" id="KW-0732">Signal</keyword>
<keyword evidence="5" id="KW-0574">Periplasm</keyword>
<evidence type="ECO:0000256" key="8">
    <source>
        <dbReference type="PIRSR" id="PIRSR000294-1"/>
    </source>
</evidence>
<proteinExistence type="predicted"/>
<name>A0A437QAP6_9GAMM</name>
<keyword evidence="13" id="KW-1185">Reference proteome</keyword>
<dbReference type="InterPro" id="IPR009056">
    <property type="entry name" value="Cyt_c-like_dom"/>
</dbReference>
<evidence type="ECO:0000256" key="10">
    <source>
        <dbReference type="SAM" id="SignalP"/>
    </source>
</evidence>
<dbReference type="EMBL" id="SACQ01000002">
    <property type="protein sequence ID" value="RVU31586.1"/>
    <property type="molecule type" value="Genomic_DNA"/>
</dbReference>
<dbReference type="InterPro" id="IPR026259">
    <property type="entry name" value="MauG/Cytc_peroxidase"/>
</dbReference>
<comment type="PTM">
    <text evidence="8">Binds 2 heme groups per subunit.</text>
</comment>
<protein>
    <submittedName>
        <fullName evidence="12">C-type cytochrome</fullName>
    </submittedName>
</protein>
<evidence type="ECO:0000256" key="9">
    <source>
        <dbReference type="PIRSR" id="PIRSR000294-2"/>
    </source>
</evidence>
<evidence type="ECO:0000256" key="5">
    <source>
        <dbReference type="ARBA" id="ARBA00022764"/>
    </source>
</evidence>
<evidence type="ECO:0000256" key="2">
    <source>
        <dbReference type="ARBA" id="ARBA00022617"/>
    </source>
</evidence>
<dbReference type="PIRSF" id="PIRSF000294">
    <property type="entry name" value="Cytochrome-c_peroxidase"/>
    <property type="match status" value="1"/>
</dbReference>
<dbReference type="InterPro" id="IPR036909">
    <property type="entry name" value="Cyt_c-like_dom_sf"/>
</dbReference>
<gene>
    <name evidence="12" type="ORF">EOE65_06310</name>
</gene>
<feature type="binding site" description="covalent" evidence="8">
    <location>
        <position position="55"/>
    </location>
    <ligand>
        <name>heme c</name>
        <dbReference type="ChEBI" id="CHEBI:61717"/>
        <label>1</label>
    </ligand>
</feature>
<feature type="binding site" description="covalent" evidence="8">
    <location>
        <position position="58"/>
    </location>
    <ligand>
        <name>heme c</name>
        <dbReference type="ChEBI" id="CHEBI:61717"/>
        <label>1</label>
    </ligand>
</feature>
<organism evidence="12 13">
    <name type="scientific">Neptunomonas marina</name>
    <dbReference type="NCBI Taxonomy" id="1815562"/>
    <lineage>
        <taxon>Bacteria</taxon>
        <taxon>Pseudomonadati</taxon>
        <taxon>Pseudomonadota</taxon>
        <taxon>Gammaproteobacteria</taxon>
        <taxon>Oceanospirillales</taxon>
        <taxon>Oceanospirillaceae</taxon>
        <taxon>Neptunomonas</taxon>
    </lineage>
</organism>
<feature type="binding site" description="axial binding residue" evidence="9">
    <location>
        <position position="59"/>
    </location>
    <ligand>
        <name>heme c</name>
        <dbReference type="ChEBI" id="CHEBI:61717"/>
        <label>1</label>
    </ligand>
    <ligandPart>
        <name>Fe</name>
        <dbReference type="ChEBI" id="CHEBI:18248"/>
    </ligandPart>
</feature>
<evidence type="ECO:0000256" key="3">
    <source>
        <dbReference type="ARBA" id="ARBA00022723"/>
    </source>
</evidence>
<keyword evidence="3 9" id="KW-0479">Metal-binding</keyword>
<dbReference type="RefSeq" id="WP_127693445.1">
    <property type="nucleotide sequence ID" value="NZ_SACQ01000002.1"/>
</dbReference>
<dbReference type="Proteomes" id="UP000282818">
    <property type="component" value="Unassembled WGS sequence"/>
</dbReference>
<dbReference type="InterPro" id="IPR051395">
    <property type="entry name" value="Cytochrome_c_Peroxidase/MauG"/>
</dbReference>
<dbReference type="AlphaFoldDB" id="A0A437QAP6"/>
<evidence type="ECO:0000256" key="6">
    <source>
        <dbReference type="ARBA" id="ARBA00023002"/>
    </source>
</evidence>
<dbReference type="Gene3D" id="1.10.760.10">
    <property type="entry name" value="Cytochrome c-like domain"/>
    <property type="match status" value="2"/>
</dbReference>
<comment type="subcellular location">
    <subcellularLocation>
        <location evidence="1">Periplasm</location>
    </subcellularLocation>
</comment>
<keyword evidence="7 9" id="KW-0408">Iron</keyword>
<dbReference type="PROSITE" id="PS51007">
    <property type="entry name" value="CYTC"/>
    <property type="match status" value="2"/>
</dbReference>
<evidence type="ECO:0000256" key="7">
    <source>
        <dbReference type="ARBA" id="ARBA00023004"/>
    </source>
</evidence>
<dbReference type="PROSITE" id="PS51257">
    <property type="entry name" value="PROKAR_LIPOPROTEIN"/>
    <property type="match status" value="1"/>
</dbReference>
<dbReference type="GO" id="GO:0004130">
    <property type="term" value="F:cytochrome-c peroxidase activity"/>
    <property type="evidence" value="ECO:0007669"/>
    <property type="project" value="TreeGrafter"/>
</dbReference>
<feature type="binding site" description="axial binding residue" evidence="9">
    <location>
        <position position="232"/>
    </location>
    <ligand>
        <name>heme c</name>
        <dbReference type="ChEBI" id="CHEBI:61717"/>
        <label>2</label>
    </ligand>
    <ligandPart>
        <name>Fe</name>
        <dbReference type="ChEBI" id="CHEBI:18248"/>
    </ligandPart>
</feature>
<feature type="chain" id="PRO_5019407855" evidence="10">
    <location>
        <begin position="21"/>
        <end position="385"/>
    </location>
</feature>
<keyword evidence="2 8" id="KW-0349">Heme</keyword>
<dbReference type="GO" id="GO:0009055">
    <property type="term" value="F:electron transfer activity"/>
    <property type="evidence" value="ECO:0007669"/>
    <property type="project" value="InterPro"/>
</dbReference>